<dbReference type="EMBL" id="FNJN01000002">
    <property type="protein sequence ID" value="SDO74598.1"/>
    <property type="molecule type" value="Genomic_DNA"/>
</dbReference>
<dbReference type="Gene3D" id="1.10.10.10">
    <property type="entry name" value="Winged helix-like DNA-binding domain superfamily/Winged helix DNA-binding domain"/>
    <property type="match status" value="1"/>
</dbReference>
<dbReference type="Proteomes" id="UP000186456">
    <property type="component" value="Unassembled WGS sequence"/>
</dbReference>
<dbReference type="CDD" id="cd00090">
    <property type="entry name" value="HTH_ARSR"/>
    <property type="match status" value="1"/>
</dbReference>
<name>A0A1H0M2C0_MICTS</name>
<dbReference type="InterPro" id="IPR036390">
    <property type="entry name" value="WH_DNA-bd_sf"/>
</dbReference>
<dbReference type="InterPro" id="IPR036388">
    <property type="entry name" value="WH-like_DNA-bd_sf"/>
</dbReference>
<dbReference type="InterPro" id="IPR011991">
    <property type="entry name" value="ArsR-like_HTH"/>
</dbReference>
<organism evidence="2 3">
    <name type="scientific">Microbacterium testaceum (strain StLB037)</name>
    <dbReference type="NCBI Taxonomy" id="979556"/>
    <lineage>
        <taxon>Bacteria</taxon>
        <taxon>Bacillati</taxon>
        <taxon>Actinomycetota</taxon>
        <taxon>Actinomycetes</taxon>
        <taxon>Micrococcales</taxon>
        <taxon>Microbacteriaceae</taxon>
        <taxon>Microbacterium</taxon>
    </lineage>
</organism>
<dbReference type="GO" id="GO:0003700">
    <property type="term" value="F:DNA-binding transcription factor activity"/>
    <property type="evidence" value="ECO:0007669"/>
    <property type="project" value="InterPro"/>
</dbReference>
<evidence type="ECO:0000313" key="3">
    <source>
        <dbReference type="Proteomes" id="UP000186456"/>
    </source>
</evidence>
<sequence length="118" mass="13202">MQQIACVKTQVTNNRYLDSGTSGHYAVAMTTWTFLTNHAHVFIYVSRDPGARVREIADAVGITERTAHGILADLVDAGYLKREKEGRRNRYECVEDLPLRHPIESDHPVGALLQALRG</sequence>
<dbReference type="AlphaFoldDB" id="A0A1H0M2C0"/>
<evidence type="ECO:0000259" key="1">
    <source>
        <dbReference type="Pfam" id="PF12802"/>
    </source>
</evidence>
<proteinExistence type="predicted"/>
<accession>A0A1H0M2C0</accession>
<dbReference type="SUPFAM" id="SSF46785">
    <property type="entry name" value="Winged helix' DNA-binding domain"/>
    <property type="match status" value="1"/>
</dbReference>
<protein>
    <submittedName>
        <fullName evidence="2">MarR family protein</fullName>
    </submittedName>
</protein>
<dbReference type="InterPro" id="IPR000835">
    <property type="entry name" value="HTH_MarR-typ"/>
</dbReference>
<evidence type="ECO:0000313" key="2">
    <source>
        <dbReference type="EMBL" id="SDO74598.1"/>
    </source>
</evidence>
<dbReference type="Pfam" id="PF12802">
    <property type="entry name" value="MarR_2"/>
    <property type="match status" value="1"/>
</dbReference>
<reference evidence="2 3" key="1">
    <citation type="submission" date="2016-10" db="EMBL/GenBank/DDBJ databases">
        <authorList>
            <person name="de Groot N.N."/>
        </authorList>
    </citation>
    <scope>NUCLEOTIDE SEQUENCE [LARGE SCALE GENOMIC DNA]</scope>
    <source>
        <strain evidence="2 3">StLB037</strain>
    </source>
</reference>
<gene>
    <name evidence="2" type="ORF">SAMN04487788_0688</name>
</gene>
<feature type="domain" description="HTH marR-type" evidence="1">
    <location>
        <begin position="37"/>
        <end position="86"/>
    </location>
</feature>